<accession>A0A4R7ZWF8</accession>
<feature type="chain" id="PRO_5020618494" description="PknH-like protein" evidence="1">
    <location>
        <begin position="21"/>
        <end position="221"/>
    </location>
</feature>
<sequence>MLRRFAAAAVLLLTACGNQVDTPTPTPSATPTIVPLTAVQATKAALKVTDLPKGWEGGVASDPTPTLSAPVKYNPANCWMVRDPLRDQRSPAMAIRGQYFIRVSDNPVSVTEFIYSWPTSQRPLLHRITETLRQCGTVTGTWYEGESYRISVRQLAVPGLKDGIALRIGDPDDPKTTSVGYSAYVARGGTLLSLSTDSTVFTDATFAEFLTKAVARLDAVG</sequence>
<dbReference type="Proteomes" id="UP000295447">
    <property type="component" value="Unassembled WGS sequence"/>
</dbReference>
<reference evidence="2 3" key="1">
    <citation type="submission" date="2019-03" db="EMBL/GenBank/DDBJ databases">
        <title>Genomic Encyclopedia of Type Strains, Phase III (KMG-III): the genomes of soil and plant-associated and newly described type strains.</title>
        <authorList>
            <person name="Whitman W."/>
        </authorList>
    </citation>
    <scope>NUCLEOTIDE SEQUENCE [LARGE SCALE GENOMIC DNA]</scope>
    <source>
        <strain evidence="2 3">VKM Ac-2570</strain>
    </source>
</reference>
<evidence type="ECO:0000313" key="2">
    <source>
        <dbReference type="EMBL" id="TDW21218.1"/>
    </source>
</evidence>
<dbReference type="AlphaFoldDB" id="A0A4R7ZWF8"/>
<name>A0A4R7ZWF8_9ACTN</name>
<protein>
    <recommendedName>
        <fullName evidence="4">PknH-like protein</fullName>
    </recommendedName>
</protein>
<keyword evidence="1" id="KW-0732">Signal</keyword>
<evidence type="ECO:0000313" key="3">
    <source>
        <dbReference type="Proteomes" id="UP000295447"/>
    </source>
</evidence>
<dbReference type="OrthoDB" id="3826319at2"/>
<evidence type="ECO:0000256" key="1">
    <source>
        <dbReference type="SAM" id="SignalP"/>
    </source>
</evidence>
<comment type="caution">
    <text evidence="2">The sequence shown here is derived from an EMBL/GenBank/DDBJ whole genome shotgun (WGS) entry which is preliminary data.</text>
</comment>
<dbReference type="PROSITE" id="PS51257">
    <property type="entry name" value="PROKAR_LIPOPROTEIN"/>
    <property type="match status" value="1"/>
</dbReference>
<keyword evidence="3" id="KW-1185">Reference proteome</keyword>
<proteinExistence type="predicted"/>
<dbReference type="EMBL" id="SODF01000001">
    <property type="protein sequence ID" value="TDW21218.1"/>
    <property type="molecule type" value="Genomic_DNA"/>
</dbReference>
<evidence type="ECO:0008006" key="4">
    <source>
        <dbReference type="Google" id="ProtNLM"/>
    </source>
</evidence>
<feature type="signal peptide" evidence="1">
    <location>
        <begin position="1"/>
        <end position="20"/>
    </location>
</feature>
<gene>
    <name evidence="2" type="ORF">EV650_0034</name>
</gene>
<organism evidence="2 3">
    <name type="scientific">Kribbella kalugense</name>
    <dbReference type="NCBI Taxonomy" id="2512221"/>
    <lineage>
        <taxon>Bacteria</taxon>
        <taxon>Bacillati</taxon>
        <taxon>Actinomycetota</taxon>
        <taxon>Actinomycetes</taxon>
        <taxon>Propionibacteriales</taxon>
        <taxon>Kribbellaceae</taxon>
        <taxon>Kribbella</taxon>
    </lineage>
</organism>